<feature type="signal peptide" evidence="1">
    <location>
        <begin position="1"/>
        <end position="24"/>
    </location>
</feature>
<dbReference type="Gene3D" id="2.40.128.520">
    <property type="match status" value="1"/>
</dbReference>
<dbReference type="InterPro" id="IPR019223">
    <property type="entry name" value="DUF2147"/>
</dbReference>
<dbReference type="Proteomes" id="UP000663923">
    <property type="component" value="Chromosome"/>
</dbReference>
<evidence type="ECO:0000259" key="2">
    <source>
        <dbReference type="Pfam" id="PF09917"/>
    </source>
</evidence>
<evidence type="ECO:0000256" key="1">
    <source>
        <dbReference type="SAM" id="SignalP"/>
    </source>
</evidence>
<keyword evidence="1" id="KW-0732">Signal</keyword>
<dbReference type="RefSeq" id="WP_207990164.1">
    <property type="nucleotide sequence ID" value="NZ_CP071794.1"/>
</dbReference>
<dbReference type="EMBL" id="CP071794">
    <property type="protein sequence ID" value="QTD57578.1"/>
    <property type="molecule type" value="Genomic_DNA"/>
</dbReference>
<protein>
    <submittedName>
        <fullName evidence="3">DUF2147 domain-containing protein</fullName>
    </submittedName>
</protein>
<dbReference type="Pfam" id="PF09917">
    <property type="entry name" value="DUF2147"/>
    <property type="match status" value="1"/>
</dbReference>
<dbReference type="PANTHER" id="PTHR36919:SF2">
    <property type="entry name" value="BLL6627 PROTEIN"/>
    <property type="match status" value="1"/>
</dbReference>
<evidence type="ECO:0000313" key="4">
    <source>
        <dbReference type="Proteomes" id="UP000663923"/>
    </source>
</evidence>
<name>A0ABX7T7I4_9SPHN</name>
<dbReference type="PANTHER" id="PTHR36919">
    <property type="entry name" value="BLR1215 PROTEIN"/>
    <property type="match status" value="1"/>
</dbReference>
<accession>A0ABX7T7I4</accession>
<reference evidence="3 4" key="1">
    <citation type="submission" date="2021-03" db="EMBL/GenBank/DDBJ databases">
        <title>Complete genome of Parasphingorhabdus_sp.JHSY0214.</title>
        <authorList>
            <person name="Yoo J.H."/>
            <person name="Bae J.W."/>
        </authorList>
    </citation>
    <scope>NUCLEOTIDE SEQUENCE [LARGE SCALE GENOMIC DNA]</scope>
    <source>
        <strain evidence="3 4">JHSY0214</strain>
    </source>
</reference>
<feature type="domain" description="DUF2147" evidence="2">
    <location>
        <begin position="30"/>
        <end position="140"/>
    </location>
</feature>
<feature type="chain" id="PRO_5045698404" evidence="1">
    <location>
        <begin position="25"/>
        <end position="142"/>
    </location>
</feature>
<sequence>MKRNLIAKTMILTGGLMLATPVLAADSIDGNWVTEDRDAIIKIGKCGNTVCGRIHKYLVTPPNGTDQKDVNNPNKKLRDRKVLGIAILTGFKPDGKIWRGKVYDPKSGKTYRSEVQRISPTKLKMKGCIAFICQGQNWTRAK</sequence>
<keyword evidence="4" id="KW-1185">Reference proteome</keyword>
<proteinExistence type="predicted"/>
<evidence type="ECO:0000313" key="3">
    <source>
        <dbReference type="EMBL" id="QTD57578.1"/>
    </source>
</evidence>
<gene>
    <name evidence="3" type="ORF">J4G78_08695</name>
</gene>
<organism evidence="3 4">
    <name type="scientific">Parasphingorhabdus cellanae</name>
    <dbReference type="NCBI Taxonomy" id="2806553"/>
    <lineage>
        <taxon>Bacteria</taxon>
        <taxon>Pseudomonadati</taxon>
        <taxon>Pseudomonadota</taxon>
        <taxon>Alphaproteobacteria</taxon>
        <taxon>Sphingomonadales</taxon>
        <taxon>Sphingomonadaceae</taxon>
        <taxon>Parasphingorhabdus</taxon>
    </lineage>
</organism>